<dbReference type="Pfam" id="PF00571">
    <property type="entry name" value="CBS"/>
    <property type="match status" value="1"/>
</dbReference>
<dbReference type="SUPFAM" id="SSF54631">
    <property type="entry name" value="CBS-domain pair"/>
    <property type="match status" value="1"/>
</dbReference>
<gene>
    <name evidence="2" type="ORF">AKJ50_00450</name>
</gene>
<evidence type="ECO:0000313" key="3">
    <source>
        <dbReference type="Proteomes" id="UP000070311"/>
    </source>
</evidence>
<dbReference type="InterPro" id="IPR046342">
    <property type="entry name" value="CBS_dom_sf"/>
</dbReference>
<name>A0A133VGQ5_9EURY</name>
<dbReference type="Proteomes" id="UP000070311">
    <property type="component" value="Unassembled WGS sequence"/>
</dbReference>
<evidence type="ECO:0000313" key="2">
    <source>
        <dbReference type="EMBL" id="KXB05628.1"/>
    </source>
</evidence>
<dbReference type="Gene3D" id="3.10.580.10">
    <property type="entry name" value="CBS-domain"/>
    <property type="match status" value="1"/>
</dbReference>
<evidence type="ECO:0000259" key="1">
    <source>
        <dbReference type="Pfam" id="PF00571"/>
    </source>
</evidence>
<organism evidence="2 3">
    <name type="scientific">candidate division MSBL1 archaeon SCGC-AAA382A13</name>
    <dbReference type="NCBI Taxonomy" id="1698279"/>
    <lineage>
        <taxon>Archaea</taxon>
        <taxon>Methanobacteriati</taxon>
        <taxon>Methanobacteriota</taxon>
        <taxon>candidate division MSBL1</taxon>
    </lineage>
</organism>
<reference evidence="2 3" key="1">
    <citation type="journal article" date="2016" name="Sci. Rep.">
        <title>Metabolic traits of an uncultured archaeal lineage -MSBL1- from brine pools of the Red Sea.</title>
        <authorList>
            <person name="Mwirichia R."/>
            <person name="Alam I."/>
            <person name="Rashid M."/>
            <person name="Vinu M."/>
            <person name="Ba-Alawi W."/>
            <person name="Anthony Kamau A."/>
            <person name="Kamanda Ngugi D."/>
            <person name="Goker M."/>
            <person name="Klenk H.P."/>
            <person name="Bajic V."/>
            <person name="Stingl U."/>
        </authorList>
    </citation>
    <scope>NUCLEOTIDE SEQUENCE [LARGE SCALE GENOMIC DNA]</scope>
    <source>
        <strain evidence="2">SCGC-AAA382A13</strain>
    </source>
</reference>
<dbReference type="AlphaFoldDB" id="A0A133VGQ5"/>
<sequence length="83" mass="8936">MKDNDFSQLPVKRKGNFVGIVLSKDIGLIDDETPIEKVMKHSVPTIPAQTPRSAVAELLKTNNAALVKEEGGIQGIITPADLL</sequence>
<comment type="caution">
    <text evidence="2">The sequence shown here is derived from an EMBL/GenBank/DDBJ whole genome shotgun (WGS) entry which is preliminary data.</text>
</comment>
<proteinExistence type="predicted"/>
<feature type="domain" description="CBS" evidence="1">
    <location>
        <begin position="36"/>
        <end position="83"/>
    </location>
</feature>
<protein>
    <recommendedName>
        <fullName evidence="1">CBS domain-containing protein</fullName>
    </recommendedName>
</protein>
<dbReference type="InterPro" id="IPR000644">
    <property type="entry name" value="CBS_dom"/>
</dbReference>
<dbReference type="EMBL" id="LHYD01000004">
    <property type="protein sequence ID" value="KXB05628.1"/>
    <property type="molecule type" value="Genomic_DNA"/>
</dbReference>
<accession>A0A133VGQ5</accession>
<keyword evidence="3" id="KW-1185">Reference proteome</keyword>